<dbReference type="InterPro" id="IPR049052">
    <property type="entry name" value="nSTAND1"/>
</dbReference>
<evidence type="ECO:0000259" key="1">
    <source>
        <dbReference type="Pfam" id="PF04471"/>
    </source>
</evidence>
<comment type="caution">
    <text evidence="3">The sequence shown here is derived from an EMBL/GenBank/DDBJ whole genome shotgun (WGS) entry which is preliminary data.</text>
</comment>
<sequence>MERIAVEDYTVLVLAHGSTTSEVSNAKGHLFEEFIAQLLHAFGYNKPHRDRLNPTADGIELDVTATSDFNRSMAIVECKAYTAQVKAQVCTSFLGKLQLARYDHDEDVHGYLCVLPRLVAQGEEVARKALAKDNKFHYLNAHSIVELLIDRGLVRRSVTEVESALSSDHAVLITKYGLYSCAKMLDPATHRTDHIVVWGPKAGAPVPPDVVDLLASDTYASGLSVKAVGSTPDRTLIRHQDESPPPVIVSVRGSSSDFEYQFPASPKFFVGRRALLQEVEAVIRGKRGCFVLNAQSGWGKSSLALQAKQLAEQKGGYAVVIDSRTAVTSNFVVEALREAGVGAESTHLIDLPSNASWASLQSAISTFERSAWKRDASLLIFFDQFENVFQDEATTREFRNLVLLLNDATCPLVVGFAWKTDLVTWTESHPYQLRDEIRSSSVRISLGPMGSREIETLLRRLEKSLDQKLSLDLRQRLREYSQGLPWLFKKLGNHVILEIKQNGKSQETLVSEALNVQSLFDSDLAGLSPVENEAVRHVARFAPIAATEVTEKYDGNIVQSLLDSRLVVAVGDKLDTYWDIFRDFLNTGRIPIEDSYTVRQNPSSVARLLIPVMDAGGNMSVQDLCSTLGASPQLVYNLWRELRLFGLTIYEPHRVKLLEEIIAAADPEEEIRARVYRALRRHRAYSLFIALAERLGDRVLLGSFARELPSIFPAVDAQEKTWLMYARAFAYWFDYCGLAHVQGSYLVVPPEGFHGNGRLLASDRASRSRSGYSVHYAAGPCLRLLKELSIRPRSIPELSRDERKFIAALASLNLVSWSDADGYRSLPGVVVGGSIVQERLLEALRALPGGAQALAELDADPKVENPKLGSIIKSAVGAAWKPVTVSDVGGAFRSWAKAAGVSVLTARRQIRRSDGESVAQFHDDSLAERLF</sequence>
<evidence type="ECO:0000313" key="3">
    <source>
        <dbReference type="EMBL" id="MDR6597061.1"/>
    </source>
</evidence>
<feature type="domain" description="Restriction endonuclease type IV Mrr" evidence="1">
    <location>
        <begin position="25"/>
        <end position="101"/>
    </location>
</feature>
<feature type="domain" description="Novel STAND NTPase 1" evidence="2">
    <location>
        <begin position="265"/>
        <end position="460"/>
    </location>
</feature>
<dbReference type="Pfam" id="PF20703">
    <property type="entry name" value="nSTAND1"/>
    <property type="match status" value="1"/>
</dbReference>
<reference evidence="3 4" key="1">
    <citation type="submission" date="2023-07" db="EMBL/GenBank/DDBJ databases">
        <title>Sequencing the genomes of 1000 actinobacteria strains.</title>
        <authorList>
            <person name="Klenk H.-P."/>
        </authorList>
    </citation>
    <scope>NUCLEOTIDE SEQUENCE [LARGE SCALE GENOMIC DNA]</scope>
    <source>
        <strain evidence="3 4">DSM 43749</strain>
    </source>
</reference>
<dbReference type="InterPro" id="IPR007560">
    <property type="entry name" value="Restrct_endonuc_IV_Mrr"/>
</dbReference>
<dbReference type="Proteomes" id="UP001268819">
    <property type="component" value="Unassembled WGS sequence"/>
</dbReference>
<organism evidence="3 4">
    <name type="scientific">Saccharothrix longispora</name>
    <dbReference type="NCBI Taxonomy" id="33920"/>
    <lineage>
        <taxon>Bacteria</taxon>
        <taxon>Bacillati</taxon>
        <taxon>Actinomycetota</taxon>
        <taxon>Actinomycetes</taxon>
        <taxon>Pseudonocardiales</taxon>
        <taxon>Pseudonocardiaceae</taxon>
        <taxon>Saccharothrix</taxon>
    </lineage>
</organism>
<evidence type="ECO:0008006" key="5">
    <source>
        <dbReference type="Google" id="ProtNLM"/>
    </source>
</evidence>
<name>A0ABU1Q2E3_9PSEU</name>
<accession>A0ABU1Q2E3</accession>
<dbReference type="Gene3D" id="3.40.50.300">
    <property type="entry name" value="P-loop containing nucleotide triphosphate hydrolases"/>
    <property type="match status" value="1"/>
</dbReference>
<proteinExistence type="predicted"/>
<dbReference type="EMBL" id="JAVDSG010000001">
    <property type="protein sequence ID" value="MDR6597061.1"/>
    <property type="molecule type" value="Genomic_DNA"/>
</dbReference>
<evidence type="ECO:0000259" key="2">
    <source>
        <dbReference type="Pfam" id="PF20703"/>
    </source>
</evidence>
<dbReference type="InterPro" id="IPR011335">
    <property type="entry name" value="Restrct_endonuc-II-like"/>
</dbReference>
<protein>
    <recommendedName>
        <fullName evidence="5">Restriction endonuclease</fullName>
    </recommendedName>
</protein>
<evidence type="ECO:0000313" key="4">
    <source>
        <dbReference type="Proteomes" id="UP001268819"/>
    </source>
</evidence>
<gene>
    <name evidence="3" type="ORF">J2S66_005445</name>
</gene>
<dbReference type="RefSeq" id="WP_310310110.1">
    <property type="nucleotide sequence ID" value="NZ_BAAAXB010000001.1"/>
</dbReference>
<dbReference type="InterPro" id="IPR027417">
    <property type="entry name" value="P-loop_NTPase"/>
</dbReference>
<dbReference type="SUPFAM" id="SSF52540">
    <property type="entry name" value="P-loop containing nucleoside triphosphate hydrolases"/>
    <property type="match status" value="1"/>
</dbReference>
<dbReference type="SUPFAM" id="SSF52980">
    <property type="entry name" value="Restriction endonuclease-like"/>
    <property type="match status" value="1"/>
</dbReference>
<keyword evidence="4" id="KW-1185">Reference proteome</keyword>
<dbReference type="Pfam" id="PF04471">
    <property type="entry name" value="Mrr_cat"/>
    <property type="match status" value="1"/>
</dbReference>